<evidence type="ECO:0000256" key="1">
    <source>
        <dbReference type="SAM" id="Coils"/>
    </source>
</evidence>
<gene>
    <name evidence="3" type="ORF">SAMN05444005_10581</name>
</gene>
<dbReference type="STRING" id="1299341.SAMN05444005_10581"/>
<dbReference type="InterPro" id="IPR027417">
    <property type="entry name" value="P-loop_NTPase"/>
</dbReference>
<name>A0A1H9CU08_9FLAO</name>
<accession>A0A1H9CU08</accession>
<evidence type="ECO:0000259" key="2">
    <source>
        <dbReference type="Pfam" id="PF01935"/>
    </source>
</evidence>
<evidence type="ECO:0000313" key="3">
    <source>
        <dbReference type="EMBL" id="SEQ04665.1"/>
    </source>
</evidence>
<feature type="domain" description="Helicase HerA central" evidence="2">
    <location>
        <begin position="158"/>
        <end position="351"/>
    </location>
</feature>
<dbReference type="PANTHER" id="PTHR30121:SF6">
    <property type="entry name" value="SLR6007 PROTEIN"/>
    <property type="match status" value="1"/>
</dbReference>
<dbReference type="PANTHER" id="PTHR30121">
    <property type="entry name" value="UNCHARACTERIZED PROTEIN YJGR-RELATED"/>
    <property type="match status" value="1"/>
</dbReference>
<dbReference type="Proteomes" id="UP000198648">
    <property type="component" value="Unassembled WGS sequence"/>
</dbReference>
<dbReference type="InterPro" id="IPR002789">
    <property type="entry name" value="HerA_central"/>
</dbReference>
<evidence type="ECO:0000313" key="4">
    <source>
        <dbReference type="Proteomes" id="UP000198648"/>
    </source>
</evidence>
<dbReference type="Gene3D" id="3.40.50.300">
    <property type="entry name" value="P-loop containing nucleotide triphosphate hydrolases"/>
    <property type="match status" value="2"/>
</dbReference>
<dbReference type="OrthoDB" id="1038731at2"/>
<dbReference type="Pfam" id="PF01935">
    <property type="entry name" value="DUF87"/>
    <property type="match status" value="1"/>
</dbReference>
<dbReference type="InterPro" id="IPR051162">
    <property type="entry name" value="T4SS_component"/>
</dbReference>
<keyword evidence="4" id="KW-1185">Reference proteome</keyword>
<reference evidence="3 4" key="1">
    <citation type="submission" date="2016-10" db="EMBL/GenBank/DDBJ databases">
        <authorList>
            <person name="de Groot N.N."/>
        </authorList>
    </citation>
    <scope>NUCLEOTIDE SEQUENCE [LARGE SCALE GENOMIC DNA]</scope>
    <source>
        <strain evidence="3 4">DSM 27078</strain>
    </source>
</reference>
<dbReference type="SUPFAM" id="SSF52540">
    <property type="entry name" value="P-loop containing nucleoside triphosphate hydrolases"/>
    <property type="match status" value="1"/>
</dbReference>
<feature type="coiled-coil region" evidence="1">
    <location>
        <begin position="4"/>
        <end position="31"/>
    </location>
</feature>
<dbReference type="RefSeq" id="WP_091468398.1">
    <property type="nucleotide sequence ID" value="NZ_FOEI01000005.1"/>
</dbReference>
<organism evidence="3 4">
    <name type="scientific">Flavobacterium urocaniciphilum</name>
    <dbReference type="NCBI Taxonomy" id="1299341"/>
    <lineage>
        <taxon>Bacteria</taxon>
        <taxon>Pseudomonadati</taxon>
        <taxon>Bacteroidota</taxon>
        <taxon>Flavobacteriia</taxon>
        <taxon>Flavobacteriales</taxon>
        <taxon>Flavobacteriaceae</taxon>
        <taxon>Flavobacterium</taxon>
    </lineage>
</organism>
<sequence>MAAIETGLRQAEALNSKMNDLRERLEKYINLKHYTDNHKNVTPKGNAKLMRMCLIAGLSDTEKRTKDDLNMQMSSNSIHPTLFTVHNLNGILASLIKLRYHNLDINWEDNISKSKVVNAEIFRGFDILMKGNTLHDWLKVSTAASIKAGQIPFLNLNIGSYDGDINAYLDMNSKNVTNTQILVAGTTGSGKSNLLAVLMNEMRSLSVESNYPVNFLFFDYKGEFSDMANNDWLRHFEVDRSAILDPMVDPLPFTPFKNFVGKTQNEINLYSTELANALLSIDRATISANMSERLSSAIINAYKDTKGKPINFTQIIESYTELQPEKDREKTDSVKAVLSQLERSNLFSNEDRIDLIGNSFIVKMDKFPNDGPIGKAIVYFIVSKLNAIYENLPVQANDKEKVELRHFTIIDEAHYMLGFDNKPLRDLIAVGRNKGMSIILATQNMDAYKSKFFDFYANAQYPLIMKQQSINDSVLKDMYGVSGSELVEIKQAIAGLQKGELIIKNNDAILMGLGKKYKKIKVRHLI</sequence>
<dbReference type="AlphaFoldDB" id="A0A1H9CU08"/>
<protein>
    <recommendedName>
        <fullName evidence="2">Helicase HerA central domain-containing protein</fullName>
    </recommendedName>
</protein>
<proteinExistence type="predicted"/>
<keyword evidence="1" id="KW-0175">Coiled coil</keyword>
<dbReference type="EMBL" id="FOEI01000005">
    <property type="protein sequence ID" value="SEQ04665.1"/>
    <property type="molecule type" value="Genomic_DNA"/>
</dbReference>